<evidence type="ECO:0000313" key="3">
    <source>
        <dbReference type="Proteomes" id="UP001517376"/>
    </source>
</evidence>
<protein>
    <submittedName>
        <fullName evidence="2">Acyl dehydratase</fullName>
    </submittedName>
</protein>
<dbReference type="PANTHER" id="PTHR28152">
    <property type="entry name" value="HYDROXYACYL-THIOESTER DEHYDRATASE TYPE 2, MITOCHONDRIAL"/>
    <property type="match status" value="1"/>
</dbReference>
<dbReference type="InterPro" id="IPR052741">
    <property type="entry name" value="Mitochondrial_HTD2"/>
</dbReference>
<dbReference type="InterPro" id="IPR029069">
    <property type="entry name" value="HotDog_dom_sf"/>
</dbReference>
<organism evidence="2 3">
    <name type="scientific">Paragemmobacter ruber</name>
    <dbReference type="NCBI Taxonomy" id="1985673"/>
    <lineage>
        <taxon>Bacteria</taxon>
        <taxon>Pseudomonadati</taxon>
        <taxon>Pseudomonadota</taxon>
        <taxon>Alphaproteobacteria</taxon>
        <taxon>Rhodobacterales</taxon>
        <taxon>Paracoccaceae</taxon>
        <taxon>Paragemmobacter</taxon>
    </lineage>
</organism>
<name>A0ABW9Y7P1_9RHOB</name>
<evidence type="ECO:0000313" key="2">
    <source>
        <dbReference type="EMBL" id="NBE08597.1"/>
    </source>
</evidence>
<evidence type="ECO:0000259" key="1">
    <source>
        <dbReference type="Pfam" id="PF13452"/>
    </source>
</evidence>
<comment type="caution">
    <text evidence="2">The sequence shown here is derived from an EMBL/GenBank/DDBJ whole genome shotgun (WGS) entry which is preliminary data.</text>
</comment>
<dbReference type="SUPFAM" id="SSF54637">
    <property type="entry name" value="Thioesterase/thiol ester dehydrase-isomerase"/>
    <property type="match status" value="2"/>
</dbReference>
<dbReference type="EMBL" id="JAAATW010000003">
    <property type="protein sequence ID" value="NBE08597.1"/>
    <property type="molecule type" value="Genomic_DNA"/>
</dbReference>
<gene>
    <name evidence="2" type="ORF">GU920_13735</name>
</gene>
<keyword evidence="3" id="KW-1185">Reference proteome</keyword>
<reference evidence="3" key="1">
    <citation type="submission" date="2020-01" db="EMBL/GenBank/DDBJ databases">
        <title>Sphingomonas sp. strain CSW-10.</title>
        <authorList>
            <person name="Chen W.-M."/>
        </authorList>
    </citation>
    <scope>NUCLEOTIDE SEQUENCE [LARGE SCALE GENOMIC DNA]</scope>
    <source>
        <strain evidence="3">CCP-1</strain>
    </source>
</reference>
<dbReference type="Pfam" id="PF13452">
    <property type="entry name" value="FAS1_DH_region"/>
    <property type="match status" value="1"/>
</dbReference>
<feature type="domain" description="FAS1-like dehydratase" evidence="1">
    <location>
        <begin position="61"/>
        <end position="136"/>
    </location>
</feature>
<proteinExistence type="predicted"/>
<dbReference type="Gene3D" id="3.10.129.10">
    <property type="entry name" value="Hotdog Thioesterase"/>
    <property type="match status" value="2"/>
</dbReference>
<accession>A0ABW9Y7P1</accession>
<dbReference type="Proteomes" id="UP001517376">
    <property type="component" value="Unassembled WGS sequence"/>
</dbReference>
<dbReference type="RefSeq" id="WP_161767656.1">
    <property type="nucleotide sequence ID" value="NZ_JAAATW010000003.1"/>
</dbReference>
<sequence>MSDAFGAWVGRVEEARDRISAKQARQMAATLGVAGDFHDGAPLPPLWHWMGWTPEAAMAELGPDGHPARGGFLPPVPLERRMWAGGRLRFLAPLRIGEELFRRSEILKVSEKTGTTGRMVFVTVRHDVHGAAGLAVEEEQDIVFIAMPERFAPPPPVAAPVAEWSEAVAMDEVRLFRYSALTFNAHRIHFDLPYATGVEKYPGLVVHGPMQAMLLMEAARARRGGAVPEGYRFRGVRPLFHFDATRLQGVGDSLATVNGDGLVCMQAEIAWGD</sequence>
<dbReference type="PANTHER" id="PTHR28152:SF1">
    <property type="entry name" value="HYDROXYACYL-THIOESTER DEHYDRATASE TYPE 2, MITOCHONDRIAL"/>
    <property type="match status" value="1"/>
</dbReference>
<dbReference type="InterPro" id="IPR039569">
    <property type="entry name" value="FAS1-like_DH_region"/>
</dbReference>